<dbReference type="EMBL" id="BKAG01000020">
    <property type="protein sequence ID" value="GEP43734.1"/>
    <property type="molecule type" value="Genomic_DNA"/>
</dbReference>
<dbReference type="PANTHER" id="PTHR30034:SF6">
    <property type="entry name" value="YOP PROTEINS TRANSLOCATION PROTEIN Q"/>
    <property type="match status" value="1"/>
</dbReference>
<dbReference type="Proteomes" id="UP000321577">
    <property type="component" value="Unassembled WGS sequence"/>
</dbReference>
<keyword evidence="4" id="KW-1185">Reference proteome</keyword>
<evidence type="ECO:0000313" key="3">
    <source>
        <dbReference type="EMBL" id="GEP43734.1"/>
    </source>
</evidence>
<dbReference type="GO" id="GO:0050918">
    <property type="term" value="P:positive chemotaxis"/>
    <property type="evidence" value="ECO:0007669"/>
    <property type="project" value="TreeGrafter"/>
</dbReference>
<dbReference type="GO" id="GO:0009425">
    <property type="term" value="C:bacterial-type flagellum basal body"/>
    <property type="evidence" value="ECO:0007669"/>
    <property type="project" value="InterPro"/>
</dbReference>
<dbReference type="OrthoDB" id="182173at2"/>
<organism evidence="3 4">
    <name type="scientific">Brevifollis gellanilyticus</name>
    <dbReference type="NCBI Taxonomy" id="748831"/>
    <lineage>
        <taxon>Bacteria</taxon>
        <taxon>Pseudomonadati</taxon>
        <taxon>Verrucomicrobiota</taxon>
        <taxon>Verrucomicrobiia</taxon>
        <taxon>Verrucomicrobiales</taxon>
        <taxon>Verrucomicrobiaceae</taxon>
    </lineage>
</organism>
<name>A0A512MAH8_9BACT</name>
<evidence type="ECO:0000313" key="4">
    <source>
        <dbReference type="Proteomes" id="UP000321577"/>
    </source>
</evidence>
<dbReference type="Gene3D" id="2.30.330.10">
    <property type="entry name" value="SpoA-like"/>
    <property type="match status" value="1"/>
</dbReference>
<dbReference type="Pfam" id="PF01052">
    <property type="entry name" value="FliMN_C"/>
    <property type="match status" value="1"/>
</dbReference>
<protein>
    <submittedName>
        <fullName evidence="3">Type III secretion system protein</fullName>
    </submittedName>
</protein>
<comment type="caution">
    <text evidence="3">The sequence shown here is derived from an EMBL/GenBank/DDBJ whole genome shotgun (WGS) entry which is preliminary data.</text>
</comment>
<dbReference type="RefSeq" id="WP_146851307.1">
    <property type="nucleotide sequence ID" value="NZ_BKAG01000020.1"/>
</dbReference>
<evidence type="ECO:0000256" key="1">
    <source>
        <dbReference type="ARBA" id="ARBA00009226"/>
    </source>
</evidence>
<dbReference type="NCBIfam" id="TIGR02551">
    <property type="entry name" value="SpaO_YscQ"/>
    <property type="match status" value="1"/>
</dbReference>
<dbReference type="GO" id="GO:0071978">
    <property type="term" value="P:bacterial-type flagellum-dependent swarming motility"/>
    <property type="evidence" value="ECO:0007669"/>
    <property type="project" value="TreeGrafter"/>
</dbReference>
<feature type="domain" description="Flagellar motor switch protein FliN-like C-terminal" evidence="2">
    <location>
        <begin position="257"/>
        <end position="325"/>
    </location>
</feature>
<dbReference type="InterPro" id="IPR036429">
    <property type="entry name" value="SpoA-like_sf"/>
</dbReference>
<dbReference type="PANTHER" id="PTHR30034">
    <property type="entry name" value="FLAGELLAR MOTOR SWITCH PROTEIN FLIM"/>
    <property type="match status" value="1"/>
</dbReference>
<gene>
    <name evidence="3" type="ORF">BGE01nite_30250</name>
</gene>
<dbReference type="InterPro" id="IPR013385">
    <property type="entry name" value="T3SS_SpaO/YscQ/SpaO"/>
</dbReference>
<dbReference type="SUPFAM" id="SSF101801">
    <property type="entry name" value="Surface presentation of antigens (SPOA)"/>
    <property type="match status" value="1"/>
</dbReference>
<dbReference type="GO" id="GO:0003774">
    <property type="term" value="F:cytoskeletal motor activity"/>
    <property type="evidence" value="ECO:0007669"/>
    <property type="project" value="InterPro"/>
</dbReference>
<dbReference type="GO" id="GO:0030254">
    <property type="term" value="P:protein secretion by the type III secretion system"/>
    <property type="evidence" value="ECO:0007669"/>
    <property type="project" value="InterPro"/>
</dbReference>
<proteinExistence type="inferred from homology"/>
<reference evidence="3 4" key="1">
    <citation type="submission" date="2019-07" db="EMBL/GenBank/DDBJ databases">
        <title>Whole genome shotgun sequence of Brevifollis gellanilyticus NBRC 108608.</title>
        <authorList>
            <person name="Hosoyama A."/>
            <person name="Uohara A."/>
            <person name="Ohji S."/>
            <person name="Ichikawa N."/>
        </authorList>
    </citation>
    <scope>NUCLEOTIDE SEQUENCE [LARGE SCALE GENOMIC DNA]</scope>
    <source>
        <strain evidence="3 4">NBRC 108608</strain>
    </source>
</reference>
<comment type="similarity">
    <text evidence="1">Belongs to the FliN/MopA/SpaO family.</text>
</comment>
<dbReference type="PRINTS" id="PR00956">
    <property type="entry name" value="FLGMOTORFLIN"/>
</dbReference>
<dbReference type="InterPro" id="IPR001172">
    <property type="entry name" value="FliN_T3SS_HrcQb"/>
</dbReference>
<dbReference type="AlphaFoldDB" id="A0A512MAH8"/>
<evidence type="ECO:0000259" key="2">
    <source>
        <dbReference type="Pfam" id="PF01052"/>
    </source>
</evidence>
<sequence length="328" mass="35171">MSQSPPRSTFRPEFIRLSNRIAGKNRPLRFEWNGQPAQFSFTNLLVNPRGSWVLALNLGGHALTMEISRLPELAWISPTLVGIDLQALPSDLACGLMEACFGELFGALSKGGIDVSITSVQPFSHRHAPEEVIEWNINRGSEIAWMHGSVHGDDAALAHLASLMERAPVTAQDDAKLPVLVQLSAASMALKLSELRSVEVHDVLFADLMDYRAAKECAFYLGGRRAGIGTLDAKVFSLKQLITAPANTMANASSASVNDIEIELTFVVGQTTITVGELRSLAPGFTFDLGSPAGADLTICANGKPIGKGQLIEVGEHLGVRVTEFSAP</sequence>
<accession>A0A512MAH8</accession>
<dbReference type="InterPro" id="IPR001543">
    <property type="entry name" value="FliN-like_C"/>
</dbReference>